<dbReference type="AlphaFoldDB" id="A0A024FW68"/>
<organism evidence="1 2">
    <name type="scientific">Albugo candida</name>
    <dbReference type="NCBI Taxonomy" id="65357"/>
    <lineage>
        <taxon>Eukaryota</taxon>
        <taxon>Sar</taxon>
        <taxon>Stramenopiles</taxon>
        <taxon>Oomycota</taxon>
        <taxon>Peronosporomycetes</taxon>
        <taxon>Albuginales</taxon>
        <taxon>Albuginaceae</taxon>
        <taxon>Albugo</taxon>
    </lineage>
</organism>
<reference evidence="1 2" key="1">
    <citation type="submission" date="2012-05" db="EMBL/GenBank/DDBJ databases">
        <title>Recombination and specialization in a pathogen metapopulation.</title>
        <authorList>
            <person name="Gardiner A."/>
            <person name="Kemen E."/>
            <person name="Schultz-Larsen T."/>
            <person name="MacLean D."/>
            <person name="Van Oosterhout C."/>
            <person name="Jones J.D.G."/>
        </authorList>
    </citation>
    <scope>NUCLEOTIDE SEQUENCE [LARGE SCALE GENOMIC DNA]</scope>
    <source>
        <strain evidence="1 2">Ac Nc2</strain>
    </source>
</reference>
<proteinExistence type="predicted"/>
<dbReference type="EMBL" id="CAIX01000901">
    <property type="protein sequence ID" value="CCI11281.1"/>
    <property type="molecule type" value="Genomic_DNA"/>
</dbReference>
<evidence type="ECO:0000313" key="2">
    <source>
        <dbReference type="Proteomes" id="UP000053237"/>
    </source>
</evidence>
<sequence length="244" mass="28463">MNNVVNSSPRLRAQYQSHGIVLWAAVRNCCCSRRAFITRDGQICTKRKHWYRRNQELGCISKFGKLAGRWFLSDLNIGGLPSVRHFPTLLGFIAESGFWSNKKSLNFTIKLHSYLLLIFGVCFGSWRSYKYIICRFLCAVLKNNRDTARICFRPNYKMTGRSCDCVSSADTGSSKVATVILKWDCKIHLRCLRRLPEGIVNGKLRKTICCIRIENWNSSNDMRLFRSRMTARWSHCRYRKQRKL</sequence>
<comment type="caution">
    <text evidence="1">The sequence shown here is derived from an EMBL/GenBank/DDBJ whole genome shotgun (WGS) entry which is preliminary data.</text>
</comment>
<dbReference type="Proteomes" id="UP000053237">
    <property type="component" value="Unassembled WGS sequence"/>
</dbReference>
<protein>
    <submittedName>
        <fullName evidence="1">Uncharacterized protein</fullName>
    </submittedName>
</protein>
<accession>A0A024FW68</accession>
<gene>
    <name evidence="1" type="ORF">BN9_126880</name>
</gene>
<dbReference type="InParanoid" id="A0A024FW68"/>
<evidence type="ECO:0000313" key="1">
    <source>
        <dbReference type="EMBL" id="CCI11281.1"/>
    </source>
</evidence>
<keyword evidence="2" id="KW-1185">Reference proteome</keyword>
<name>A0A024FW68_9STRA</name>